<organism evidence="1 2">
    <name type="scientific">Gigaspora margarita</name>
    <dbReference type="NCBI Taxonomy" id="4874"/>
    <lineage>
        <taxon>Eukaryota</taxon>
        <taxon>Fungi</taxon>
        <taxon>Fungi incertae sedis</taxon>
        <taxon>Mucoromycota</taxon>
        <taxon>Glomeromycotina</taxon>
        <taxon>Glomeromycetes</taxon>
        <taxon>Diversisporales</taxon>
        <taxon>Gigasporaceae</taxon>
        <taxon>Gigaspora</taxon>
    </lineage>
</organism>
<protein>
    <submittedName>
        <fullName evidence="1">29135_t:CDS:1</fullName>
    </submittedName>
</protein>
<gene>
    <name evidence="1" type="ORF">GMARGA_LOCUS45698</name>
</gene>
<feature type="non-terminal residue" evidence="1">
    <location>
        <position position="50"/>
    </location>
</feature>
<name>A0ABN7XNG6_GIGMA</name>
<accession>A0ABN7XNG6</accession>
<dbReference type="Proteomes" id="UP000789901">
    <property type="component" value="Unassembled WGS sequence"/>
</dbReference>
<evidence type="ECO:0000313" key="2">
    <source>
        <dbReference type="Proteomes" id="UP000789901"/>
    </source>
</evidence>
<evidence type="ECO:0000313" key="1">
    <source>
        <dbReference type="EMBL" id="CAG8856877.1"/>
    </source>
</evidence>
<reference evidence="1 2" key="1">
    <citation type="submission" date="2021-06" db="EMBL/GenBank/DDBJ databases">
        <authorList>
            <person name="Kallberg Y."/>
            <person name="Tangrot J."/>
            <person name="Rosling A."/>
        </authorList>
    </citation>
    <scope>NUCLEOTIDE SEQUENCE [LARGE SCALE GENOMIC DNA]</scope>
    <source>
        <strain evidence="1 2">120-4 pot B 10/14</strain>
    </source>
</reference>
<comment type="caution">
    <text evidence="1">The sequence shown here is derived from an EMBL/GenBank/DDBJ whole genome shotgun (WGS) entry which is preliminary data.</text>
</comment>
<keyword evidence="2" id="KW-1185">Reference proteome</keyword>
<proteinExistence type="predicted"/>
<dbReference type="EMBL" id="CAJVQB010164934">
    <property type="protein sequence ID" value="CAG8856877.1"/>
    <property type="molecule type" value="Genomic_DNA"/>
</dbReference>
<feature type="non-terminal residue" evidence="1">
    <location>
        <position position="1"/>
    </location>
</feature>
<sequence length="50" mass="5515">LALGGLGAFPSKRDSAVSSGLEIGTRLNSYLHRYGPFRRQSLFLPKLYGF</sequence>